<gene>
    <name evidence="1" type="ORF">GCM10023209_17620</name>
</gene>
<name>A0ABP9L7V1_9RHOB</name>
<organism evidence="1 2">
    <name type="scientific">[Roseibacterium] beibuensis</name>
    <dbReference type="NCBI Taxonomy" id="1193142"/>
    <lineage>
        <taxon>Bacteria</taxon>
        <taxon>Pseudomonadati</taxon>
        <taxon>Pseudomonadota</taxon>
        <taxon>Alphaproteobacteria</taxon>
        <taxon>Rhodobacterales</taxon>
        <taxon>Roseobacteraceae</taxon>
        <taxon>Roseicyclus</taxon>
    </lineage>
</organism>
<comment type="caution">
    <text evidence="1">The sequence shown here is derived from an EMBL/GenBank/DDBJ whole genome shotgun (WGS) entry which is preliminary data.</text>
</comment>
<accession>A0ABP9L7V1</accession>
<keyword evidence="2" id="KW-1185">Reference proteome</keyword>
<proteinExistence type="predicted"/>
<sequence length="240" mass="27008">MVPFVFSTHFCVEADPSSIVLSVRDVALRRVWTATKRARFLPRGVSRLVNRAARASRPMIVTSDRFVVTPLEEGQTYQRMLDVWTHREDLSASETYRNIWNTLTRTGRYQHKRYEITDPAEIPQLIATCYLDLLESMSRDGYCADRTSALATGGLGRAIVWQDGSLVHENGATHRLAAAKIVGLRHGFPFRIVGVHEDWLRANGVGERPSKEAVRRAVGLSRSVLCVDPDRVDEDSMGVQ</sequence>
<dbReference type="Proteomes" id="UP001499910">
    <property type="component" value="Unassembled WGS sequence"/>
</dbReference>
<evidence type="ECO:0000313" key="2">
    <source>
        <dbReference type="Proteomes" id="UP001499910"/>
    </source>
</evidence>
<dbReference type="EMBL" id="BAABHW010000002">
    <property type="protein sequence ID" value="GAA5072639.1"/>
    <property type="molecule type" value="Genomic_DNA"/>
</dbReference>
<reference evidence="2" key="1">
    <citation type="journal article" date="2019" name="Int. J. Syst. Evol. Microbiol.">
        <title>The Global Catalogue of Microorganisms (GCM) 10K type strain sequencing project: providing services to taxonomists for standard genome sequencing and annotation.</title>
        <authorList>
            <consortium name="The Broad Institute Genomics Platform"/>
            <consortium name="The Broad Institute Genome Sequencing Center for Infectious Disease"/>
            <person name="Wu L."/>
            <person name="Ma J."/>
        </authorList>
    </citation>
    <scope>NUCLEOTIDE SEQUENCE [LARGE SCALE GENOMIC DNA]</scope>
    <source>
        <strain evidence="2">JCM 18015</strain>
    </source>
</reference>
<evidence type="ECO:0000313" key="1">
    <source>
        <dbReference type="EMBL" id="GAA5072639.1"/>
    </source>
</evidence>
<protein>
    <submittedName>
        <fullName evidence="1">Uncharacterized protein</fullName>
    </submittedName>
</protein>